<protein>
    <recommendedName>
        <fullName evidence="1">HTH cro/C1-type domain-containing protein</fullName>
    </recommendedName>
</protein>
<dbReference type="Pfam" id="PF01381">
    <property type="entry name" value="HTH_3"/>
    <property type="match status" value="1"/>
</dbReference>
<dbReference type="Pfam" id="PF21259">
    <property type="entry name" value="Rgg_C"/>
    <property type="match status" value="1"/>
</dbReference>
<evidence type="ECO:0000313" key="3">
    <source>
        <dbReference type="Proteomes" id="UP000030023"/>
    </source>
</evidence>
<dbReference type="InterPro" id="IPR010057">
    <property type="entry name" value="Transcription_activator_Rgg_C"/>
</dbReference>
<comment type="caution">
    <text evidence="2">The sequence shown here is derived from an EMBL/GenBank/DDBJ whole genome shotgun (WGS) entry which is preliminary data.</text>
</comment>
<organism evidence="2 3">
    <name type="scientific">Oenococcus alcoholitolerans</name>
    <dbReference type="NCBI Taxonomy" id="931074"/>
    <lineage>
        <taxon>Bacteria</taxon>
        <taxon>Bacillati</taxon>
        <taxon>Bacillota</taxon>
        <taxon>Bacilli</taxon>
        <taxon>Lactobacillales</taxon>
        <taxon>Lactobacillaceae</taxon>
        <taxon>Oenococcus</taxon>
    </lineage>
</organism>
<evidence type="ECO:0000313" key="2">
    <source>
        <dbReference type="EMBL" id="KGO32517.1"/>
    </source>
</evidence>
<proteinExistence type="predicted"/>
<dbReference type="InterPro" id="IPR011990">
    <property type="entry name" value="TPR-like_helical_dom_sf"/>
</dbReference>
<dbReference type="InterPro" id="IPR001387">
    <property type="entry name" value="Cro/C1-type_HTH"/>
</dbReference>
<keyword evidence="3" id="KW-1185">Reference proteome</keyword>
<feature type="domain" description="HTH cro/C1-type" evidence="1">
    <location>
        <begin position="26"/>
        <end position="60"/>
    </location>
</feature>
<dbReference type="Proteomes" id="UP000030023">
    <property type="component" value="Unassembled WGS sequence"/>
</dbReference>
<reference evidence="2 3" key="1">
    <citation type="journal article" date="2014" name="Antonie Van Leeuwenhoek">
        <title>Oenococcus alcoholitolerans sp. nov., a lactic acid bacteria isolated from cachaca and ethanol fermentation processes.</title>
        <authorList>
            <person name="Badotti F."/>
            <person name="Moreira A.P."/>
            <person name="Tonon L.A."/>
            <person name="de Lucena B.T."/>
            <person name="Gomes Fde C."/>
            <person name="Kruger R."/>
            <person name="Thompson C.C."/>
            <person name="de Morais M.A.Jr."/>
            <person name="Rosa C.A."/>
            <person name="Thompson F.L."/>
        </authorList>
    </citation>
    <scope>NUCLEOTIDE SEQUENCE [LARGE SCALE GENOMIC DNA]</scope>
    <source>
        <strain evidence="2 3">UFRJ-M7.2.18</strain>
    </source>
</reference>
<dbReference type="EMBL" id="AXCV01000010">
    <property type="protein sequence ID" value="KGO32517.1"/>
    <property type="molecule type" value="Genomic_DNA"/>
</dbReference>
<dbReference type="Gene3D" id="1.25.40.10">
    <property type="entry name" value="Tetratricopeptide repeat domain"/>
    <property type="match status" value="1"/>
</dbReference>
<dbReference type="SUPFAM" id="SSF47413">
    <property type="entry name" value="lambda repressor-like DNA-binding domains"/>
    <property type="match status" value="1"/>
</dbReference>
<evidence type="ECO:0000259" key="1">
    <source>
        <dbReference type="PROSITE" id="PS50943"/>
    </source>
</evidence>
<dbReference type="InterPro" id="IPR010982">
    <property type="entry name" value="Lambda_DNA-bd_dom_sf"/>
</dbReference>
<gene>
    <name evidence="2" type="ORF">Q757_00570</name>
</gene>
<dbReference type="NCBIfam" id="TIGR01716">
    <property type="entry name" value="RGG_Cterm"/>
    <property type="match status" value="1"/>
</dbReference>
<accession>A0ABR4XSR6</accession>
<dbReference type="CDD" id="cd00093">
    <property type="entry name" value="HTH_XRE"/>
    <property type="match status" value="1"/>
</dbReference>
<dbReference type="PANTHER" id="PTHR37038">
    <property type="entry name" value="TRANSCRIPTIONAL REGULATOR-RELATED"/>
    <property type="match status" value="1"/>
</dbReference>
<name>A0ABR4XSR6_9LACO</name>
<dbReference type="PROSITE" id="PS50943">
    <property type="entry name" value="HTH_CROC1"/>
    <property type="match status" value="1"/>
</dbReference>
<sequence length="284" mass="33171">MRIGQAFKILRLDKHFSIKEVTAGEVSRSFIYKFEQGEYDISVSKLLFLLNRIGVSFDELMITANNYENYQDSFFINLFLAIENKDQKKLVELIKLNSRGTNLTQRLVYSLASLFLETNHGSEKKDEAAFIFNYLTSVETWTRFELQVFNYVIPFITNDQRMLLVSKSKDCVLNYKYSLDDLYINYFSYIVVDITHFLLQKNDVAASHTVISMVQEVQEVTTNERLTASFHFINALVHFYEDSSSEKINPILSVINSVKQINNDYAKQLEKIWDYHIKHLNLPG</sequence>
<dbReference type="InterPro" id="IPR053163">
    <property type="entry name" value="HTH-type_regulator_Rgg"/>
</dbReference>